<dbReference type="EMBL" id="CAFBNR010000026">
    <property type="protein sequence ID" value="CAB4962449.1"/>
    <property type="molecule type" value="Genomic_DNA"/>
</dbReference>
<gene>
    <name evidence="2" type="ORF">UFOPK3879_00711</name>
</gene>
<dbReference type="PANTHER" id="PTHR11941:SF54">
    <property type="entry name" value="ENOYL-COA HYDRATASE, MITOCHONDRIAL"/>
    <property type="match status" value="1"/>
</dbReference>
<accession>A0A6J7L8E4</accession>
<protein>
    <submittedName>
        <fullName evidence="2">Unannotated protein</fullName>
    </submittedName>
</protein>
<name>A0A6J7L8E4_9ZZZZ</name>
<dbReference type="SUPFAM" id="SSF52096">
    <property type="entry name" value="ClpP/crotonase"/>
    <property type="match status" value="1"/>
</dbReference>
<organism evidence="2">
    <name type="scientific">freshwater metagenome</name>
    <dbReference type="NCBI Taxonomy" id="449393"/>
    <lineage>
        <taxon>unclassified sequences</taxon>
        <taxon>metagenomes</taxon>
        <taxon>ecological metagenomes</taxon>
    </lineage>
</organism>
<dbReference type="InterPro" id="IPR018376">
    <property type="entry name" value="Enoyl-CoA_hyd/isom_CS"/>
</dbReference>
<dbReference type="Pfam" id="PF00378">
    <property type="entry name" value="ECH_1"/>
    <property type="match status" value="1"/>
</dbReference>
<reference evidence="2" key="1">
    <citation type="submission" date="2020-05" db="EMBL/GenBank/DDBJ databases">
        <authorList>
            <person name="Chiriac C."/>
            <person name="Salcher M."/>
            <person name="Ghai R."/>
            <person name="Kavagutti S V."/>
        </authorList>
    </citation>
    <scope>NUCLEOTIDE SEQUENCE</scope>
</reference>
<dbReference type="GO" id="GO:0006635">
    <property type="term" value="P:fatty acid beta-oxidation"/>
    <property type="evidence" value="ECO:0007669"/>
    <property type="project" value="TreeGrafter"/>
</dbReference>
<sequence length="250" mass="26346">MALVLLEIADGVAKLTLNNPDERNTMTAPMVAEIVAAMDRIEGDSAIGALVVTGTAPAFCAGANLGNLAEADGDSLGVIYEGFLRIARSPLPTIAAVNGAAVGAGMNLALGCDVRIAAKRAKFDTRFLQLGIHPGGGHTWMLRRIVGPQVTAATVLFGEVLDGTEAQRVGLAYRCVEDADLLVVAHEMAARAASAPRELVIETKKTLAAMADVQTHPEAVARELTPQLWSTRQPWFAERLAALQAKITKK</sequence>
<dbReference type="NCBIfam" id="NF004525">
    <property type="entry name" value="PRK05870.1"/>
    <property type="match status" value="1"/>
</dbReference>
<dbReference type="CDD" id="cd06558">
    <property type="entry name" value="crotonase-like"/>
    <property type="match status" value="1"/>
</dbReference>
<evidence type="ECO:0000313" key="2">
    <source>
        <dbReference type="EMBL" id="CAB4962449.1"/>
    </source>
</evidence>
<dbReference type="PANTHER" id="PTHR11941">
    <property type="entry name" value="ENOYL-COA HYDRATASE-RELATED"/>
    <property type="match status" value="1"/>
</dbReference>
<dbReference type="Gene3D" id="3.90.226.10">
    <property type="entry name" value="2-enoyl-CoA Hydratase, Chain A, domain 1"/>
    <property type="match status" value="1"/>
</dbReference>
<proteinExistence type="inferred from homology"/>
<dbReference type="InterPro" id="IPR029045">
    <property type="entry name" value="ClpP/crotonase-like_dom_sf"/>
</dbReference>
<dbReference type="PROSITE" id="PS00166">
    <property type="entry name" value="ENOYL_COA_HYDRATASE"/>
    <property type="match status" value="1"/>
</dbReference>
<evidence type="ECO:0000256" key="1">
    <source>
        <dbReference type="ARBA" id="ARBA00005254"/>
    </source>
</evidence>
<comment type="similarity">
    <text evidence="1">Belongs to the enoyl-CoA hydratase/isomerase family.</text>
</comment>
<dbReference type="GO" id="GO:0003824">
    <property type="term" value="F:catalytic activity"/>
    <property type="evidence" value="ECO:0007669"/>
    <property type="project" value="InterPro"/>
</dbReference>
<dbReference type="InterPro" id="IPR001753">
    <property type="entry name" value="Enoyl-CoA_hydra/iso"/>
</dbReference>
<dbReference type="AlphaFoldDB" id="A0A6J7L8E4"/>